<reference evidence="7 8" key="1">
    <citation type="submission" date="2015-01" db="EMBL/GenBank/DDBJ databases">
        <title>Genome of allotetraploid Gossypium barbadense reveals genomic plasticity and fiber elongation in cotton evolution.</title>
        <authorList>
            <person name="Chen X."/>
            <person name="Liu X."/>
            <person name="Zhao B."/>
            <person name="Zheng H."/>
            <person name="Hu Y."/>
            <person name="Lu G."/>
            <person name="Yang C."/>
            <person name="Chen J."/>
            <person name="Shan C."/>
            <person name="Zhang L."/>
            <person name="Zhou Y."/>
            <person name="Wang L."/>
            <person name="Guo W."/>
            <person name="Bai Y."/>
            <person name="Ruan J."/>
            <person name="Shangguan X."/>
            <person name="Mao Y."/>
            <person name="Jiang J."/>
            <person name="Zhu Y."/>
            <person name="Lei J."/>
            <person name="Kang H."/>
            <person name="Chen S."/>
            <person name="He X."/>
            <person name="Wang R."/>
            <person name="Wang Y."/>
            <person name="Chen J."/>
            <person name="Wang L."/>
            <person name="Yu S."/>
            <person name="Wang B."/>
            <person name="Wei J."/>
            <person name="Song S."/>
            <person name="Lu X."/>
            <person name="Gao Z."/>
            <person name="Gu W."/>
            <person name="Deng X."/>
            <person name="Ma D."/>
            <person name="Wang S."/>
            <person name="Liang W."/>
            <person name="Fang L."/>
            <person name="Cai C."/>
            <person name="Zhu X."/>
            <person name="Zhou B."/>
            <person name="Zhang Y."/>
            <person name="Chen Z."/>
            <person name="Xu S."/>
            <person name="Zhu R."/>
            <person name="Wang S."/>
            <person name="Zhang T."/>
            <person name="Zhao G."/>
        </authorList>
    </citation>
    <scope>NUCLEOTIDE SEQUENCE [LARGE SCALE GENOMIC DNA]</scope>
    <source>
        <strain evidence="8">cv. Xinhai21</strain>
        <tissue evidence="7">Leaf</tissue>
    </source>
</reference>
<evidence type="ECO:0000313" key="8">
    <source>
        <dbReference type="Proteomes" id="UP000239757"/>
    </source>
</evidence>
<dbReference type="InterPro" id="IPR040353">
    <property type="entry name" value="FLX/FLX-like"/>
</dbReference>
<name>A0A2P5XIN5_GOSBA</name>
<proteinExistence type="inferred from homology"/>
<evidence type="ECO:0000313" key="7">
    <source>
        <dbReference type="EMBL" id="PPS03219.1"/>
    </source>
</evidence>
<dbReference type="GO" id="GO:0030154">
    <property type="term" value="P:cell differentiation"/>
    <property type="evidence" value="ECO:0007669"/>
    <property type="project" value="UniProtKB-KW"/>
</dbReference>
<keyword evidence="5" id="KW-0287">Flowering</keyword>
<dbReference type="EMBL" id="KZ664790">
    <property type="protein sequence ID" value="PPS03219.1"/>
    <property type="molecule type" value="Genomic_DNA"/>
</dbReference>
<evidence type="ECO:0008006" key="9">
    <source>
        <dbReference type="Google" id="ProtNLM"/>
    </source>
</evidence>
<gene>
    <name evidence="7" type="ORF">GOBAR_AA17461</name>
</gene>
<accession>A0A2P5XIN5</accession>
<evidence type="ECO:0000256" key="4">
    <source>
        <dbReference type="ARBA" id="ARBA00023054"/>
    </source>
</evidence>
<evidence type="ECO:0000256" key="3">
    <source>
        <dbReference type="ARBA" id="ARBA00022782"/>
    </source>
</evidence>
<evidence type="ECO:0000256" key="6">
    <source>
        <dbReference type="SAM" id="Coils"/>
    </source>
</evidence>
<organism evidence="7 8">
    <name type="scientific">Gossypium barbadense</name>
    <name type="common">Sea Island cotton</name>
    <name type="synonym">Hibiscus barbadensis</name>
    <dbReference type="NCBI Taxonomy" id="3634"/>
    <lineage>
        <taxon>Eukaryota</taxon>
        <taxon>Viridiplantae</taxon>
        <taxon>Streptophyta</taxon>
        <taxon>Embryophyta</taxon>
        <taxon>Tracheophyta</taxon>
        <taxon>Spermatophyta</taxon>
        <taxon>Magnoliopsida</taxon>
        <taxon>eudicotyledons</taxon>
        <taxon>Gunneridae</taxon>
        <taxon>Pentapetalae</taxon>
        <taxon>rosids</taxon>
        <taxon>malvids</taxon>
        <taxon>Malvales</taxon>
        <taxon>Malvaceae</taxon>
        <taxon>Malvoideae</taxon>
        <taxon>Gossypium</taxon>
    </lineage>
</organism>
<dbReference type="PANTHER" id="PTHR33405">
    <property type="entry name" value="PROTEIN FLX-LIKE 2"/>
    <property type="match status" value="1"/>
</dbReference>
<keyword evidence="4 6" id="KW-0175">Coiled coil</keyword>
<feature type="coiled-coil region" evidence="6">
    <location>
        <begin position="128"/>
        <end position="228"/>
    </location>
</feature>
<keyword evidence="2" id="KW-0217">Developmental protein</keyword>
<dbReference type="PANTHER" id="PTHR33405:SF18">
    <property type="entry name" value="PROTEIN FLX-LIKE 4"/>
    <property type="match status" value="1"/>
</dbReference>
<comment type="similarity">
    <text evidence="1">Belongs to the FLX family.</text>
</comment>
<evidence type="ECO:0000256" key="5">
    <source>
        <dbReference type="ARBA" id="ARBA00023089"/>
    </source>
</evidence>
<evidence type="ECO:0000256" key="2">
    <source>
        <dbReference type="ARBA" id="ARBA00022473"/>
    </source>
</evidence>
<evidence type="ECO:0000256" key="1">
    <source>
        <dbReference type="ARBA" id="ARBA00005405"/>
    </source>
</evidence>
<dbReference type="OrthoDB" id="1899348at2759"/>
<dbReference type="GO" id="GO:0009908">
    <property type="term" value="P:flower development"/>
    <property type="evidence" value="ECO:0007669"/>
    <property type="project" value="UniProtKB-KW"/>
</dbReference>
<protein>
    <recommendedName>
        <fullName evidence="9">Protein FLX-like 4</fullName>
    </recommendedName>
</protein>
<dbReference type="Proteomes" id="UP000239757">
    <property type="component" value="Unassembled WGS sequence"/>
</dbReference>
<keyword evidence="3" id="KW-0221">Differentiation</keyword>
<sequence>MDSRKIRSAYEGRSIQAPSAIRHGSLAGSGPSAARGALEPLLRPELLENKIASQAAEIEQLARDNHRLTASHVTLREDVVAARHEAQKLKEHIRSIQNESDIQIRVLQEKIAKMEPDIRVGESVKKELQQALIEAQNLVKVRQELIAQIQQASQELAKTRSDVKCLPELHAELEDLRKEHHRLRVTFQHEKESNIEQVEQMQAMEKNLIRMAKEVEKLRAEVLSAEKKMNGMVPYAGGYMNPDPSYAPPFQGGTTYFDGYSRPVMQTGLGPVEGLIPYGNSTNVPAAIAATGSQTVPSSVWGAPYDPSLAQRYQQLIKHHRLQYGHPIFYPQISNLVSIAR</sequence>
<dbReference type="AlphaFoldDB" id="A0A2P5XIN5"/>